<organism evidence="1">
    <name type="scientific">uncultured Mycobacteriales bacterium</name>
    <dbReference type="NCBI Taxonomy" id="581187"/>
    <lineage>
        <taxon>Bacteria</taxon>
        <taxon>Bacillati</taxon>
        <taxon>Actinomycetota</taxon>
        <taxon>Actinomycetes</taxon>
        <taxon>Mycobacteriales</taxon>
        <taxon>environmental samples</taxon>
    </lineage>
</organism>
<protein>
    <recommendedName>
        <fullName evidence="2">Exo-alpha-sialidase</fullName>
    </recommendedName>
</protein>
<dbReference type="AlphaFoldDB" id="A0A6J4IP35"/>
<dbReference type="InterPro" id="IPR015943">
    <property type="entry name" value="WD40/YVTN_repeat-like_dom_sf"/>
</dbReference>
<gene>
    <name evidence="1" type="ORF">AVDCRST_MAG41-2269</name>
</gene>
<accession>A0A6J4IP35</accession>
<reference evidence="1" key="1">
    <citation type="submission" date="2020-02" db="EMBL/GenBank/DDBJ databases">
        <authorList>
            <person name="Meier V. D."/>
        </authorList>
    </citation>
    <scope>NUCLEOTIDE SEQUENCE</scope>
    <source>
        <strain evidence="1">AVDCRST_MAG41</strain>
    </source>
</reference>
<sequence length="385" mass="39392">MAGPDILDSGPAASTGRRPRWQLVAVGVVIAGVAALLAARSDPDPAVPAPTPVPSVAALPGPPLPAAVGSVGVGSRSAYALMARCNSAAVRACELRLFRRRIGAGGAPWTGLPLRFEIRSTTGGLPYLLVDGADRAVVLDGAQRWAYAPVAGAHARRQLALGPAVDRVPPDGLLLVGLCAGCADRLVVLDAPAGLLRPLRAQPLPAGVGVRSVDQLGDRVAVVSGGGDPAAGAASDDGGRTWRRFPVPRTAADGLEVLATPDGGAYLIGTRGDALGNFRLAGIWRTQAPGAAWRQLRAVPAPTTVRSALAGRRGLLIVDAGGSSWRLGPGDSFDRLRDPGPARPAFVESGPGGLLLAVPRGRLPDRFVLASADEGETWELERIPG</sequence>
<name>A0A6J4IP35_9ACTN</name>
<dbReference type="Gene3D" id="2.130.10.10">
    <property type="entry name" value="YVTN repeat-like/Quinoprotein amine dehydrogenase"/>
    <property type="match status" value="1"/>
</dbReference>
<dbReference type="InterPro" id="IPR036278">
    <property type="entry name" value="Sialidase_sf"/>
</dbReference>
<evidence type="ECO:0000313" key="1">
    <source>
        <dbReference type="EMBL" id="CAA9257985.1"/>
    </source>
</evidence>
<evidence type="ECO:0008006" key="2">
    <source>
        <dbReference type="Google" id="ProtNLM"/>
    </source>
</evidence>
<dbReference type="SUPFAM" id="SSF50939">
    <property type="entry name" value="Sialidases"/>
    <property type="match status" value="1"/>
</dbReference>
<proteinExistence type="predicted"/>
<dbReference type="EMBL" id="CADCTP010000208">
    <property type="protein sequence ID" value="CAA9257985.1"/>
    <property type="molecule type" value="Genomic_DNA"/>
</dbReference>